<sequence>MATFRSLLCAEKWWWDSAAESYIQFHEDGTGDLVARRELCLFIAAHFNWEAQQPDFSNNEIDVASSWLQTWQPHNIGQIDIKMTLTTRRIQLGEMDMQRFQINEDRLTEEAFLPQKLSLRLEKGRFMTVNDAQFVSELPYYQTFHYRLSCDPSPFPVQDMWKSPGGAPEQLRFWEWKQFHSHERSLQSQMTPWGKVFNTCKRAIGLD</sequence>
<dbReference type="GeneID" id="63734043"/>
<dbReference type="AlphaFoldDB" id="A0A1L9Q2C8"/>
<dbReference type="OrthoDB" id="2935237at2759"/>
<keyword evidence="2" id="KW-1185">Reference proteome</keyword>
<dbReference type="VEuPathDB" id="FungiDB:ASPVEDRAFT_89146"/>
<protein>
    <submittedName>
        <fullName evidence="1">Uncharacterized protein</fullName>
    </submittedName>
</protein>
<name>A0A1L9Q2C8_ASPVE</name>
<dbReference type="Proteomes" id="UP000184073">
    <property type="component" value="Unassembled WGS sequence"/>
</dbReference>
<evidence type="ECO:0000313" key="2">
    <source>
        <dbReference type="Proteomes" id="UP000184073"/>
    </source>
</evidence>
<accession>A0A1L9Q2C8</accession>
<dbReference type="EMBL" id="KV878138">
    <property type="protein sequence ID" value="OJJ07913.1"/>
    <property type="molecule type" value="Genomic_DNA"/>
</dbReference>
<organism evidence="1 2">
    <name type="scientific">Aspergillus versicolor CBS 583.65</name>
    <dbReference type="NCBI Taxonomy" id="1036611"/>
    <lineage>
        <taxon>Eukaryota</taxon>
        <taxon>Fungi</taxon>
        <taxon>Dikarya</taxon>
        <taxon>Ascomycota</taxon>
        <taxon>Pezizomycotina</taxon>
        <taxon>Eurotiomycetes</taxon>
        <taxon>Eurotiomycetidae</taxon>
        <taxon>Eurotiales</taxon>
        <taxon>Aspergillaceae</taxon>
        <taxon>Aspergillus</taxon>
        <taxon>Aspergillus subgen. Nidulantes</taxon>
    </lineage>
</organism>
<gene>
    <name evidence="1" type="ORF">ASPVEDRAFT_89146</name>
</gene>
<evidence type="ECO:0000313" key="1">
    <source>
        <dbReference type="EMBL" id="OJJ07913.1"/>
    </source>
</evidence>
<reference evidence="2" key="1">
    <citation type="journal article" date="2017" name="Genome Biol.">
        <title>Comparative genomics reveals high biological diversity and specific adaptations in the industrially and medically important fungal genus Aspergillus.</title>
        <authorList>
            <person name="de Vries R.P."/>
            <person name="Riley R."/>
            <person name="Wiebenga A."/>
            <person name="Aguilar-Osorio G."/>
            <person name="Amillis S."/>
            <person name="Uchima C.A."/>
            <person name="Anderluh G."/>
            <person name="Asadollahi M."/>
            <person name="Askin M."/>
            <person name="Barry K."/>
            <person name="Battaglia E."/>
            <person name="Bayram O."/>
            <person name="Benocci T."/>
            <person name="Braus-Stromeyer S.A."/>
            <person name="Caldana C."/>
            <person name="Canovas D."/>
            <person name="Cerqueira G.C."/>
            <person name="Chen F."/>
            <person name="Chen W."/>
            <person name="Choi C."/>
            <person name="Clum A."/>
            <person name="Dos Santos R.A."/>
            <person name="Damasio A.R."/>
            <person name="Diallinas G."/>
            <person name="Emri T."/>
            <person name="Fekete E."/>
            <person name="Flipphi M."/>
            <person name="Freyberg S."/>
            <person name="Gallo A."/>
            <person name="Gournas C."/>
            <person name="Habgood R."/>
            <person name="Hainaut M."/>
            <person name="Harispe M.L."/>
            <person name="Henrissat B."/>
            <person name="Hilden K.S."/>
            <person name="Hope R."/>
            <person name="Hossain A."/>
            <person name="Karabika E."/>
            <person name="Karaffa L."/>
            <person name="Karanyi Z."/>
            <person name="Krasevec N."/>
            <person name="Kuo A."/>
            <person name="Kusch H."/>
            <person name="LaButti K."/>
            <person name="Lagendijk E.L."/>
            <person name="Lapidus A."/>
            <person name="Levasseur A."/>
            <person name="Lindquist E."/>
            <person name="Lipzen A."/>
            <person name="Logrieco A.F."/>
            <person name="MacCabe A."/>
            <person name="Maekelae M.R."/>
            <person name="Malavazi I."/>
            <person name="Melin P."/>
            <person name="Meyer V."/>
            <person name="Mielnichuk N."/>
            <person name="Miskei M."/>
            <person name="Molnar A.P."/>
            <person name="Mule G."/>
            <person name="Ngan C.Y."/>
            <person name="Orejas M."/>
            <person name="Orosz E."/>
            <person name="Ouedraogo J.P."/>
            <person name="Overkamp K.M."/>
            <person name="Park H.-S."/>
            <person name="Perrone G."/>
            <person name="Piumi F."/>
            <person name="Punt P.J."/>
            <person name="Ram A.F."/>
            <person name="Ramon A."/>
            <person name="Rauscher S."/>
            <person name="Record E."/>
            <person name="Riano-Pachon D.M."/>
            <person name="Robert V."/>
            <person name="Roehrig J."/>
            <person name="Ruller R."/>
            <person name="Salamov A."/>
            <person name="Salih N.S."/>
            <person name="Samson R.A."/>
            <person name="Sandor E."/>
            <person name="Sanguinetti M."/>
            <person name="Schuetze T."/>
            <person name="Sepcic K."/>
            <person name="Shelest E."/>
            <person name="Sherlock G."/>
            <person name="Sophianopoulou V."/>
            <person name="Squina F.M."/>
            <person name="Sun H."/>
            <person name="Susca A."/>
            <person name="Todd R.B."/>
            <person name="Tsang A."/>
            <person name="Unkles S.E."/>
            <person name="van de Wiele N."/>
            <person name="van Rossen-Uffink D."/>
            <person name="Oliveira J.V."/>
            <person name="Vesth T.C."/>
            <person name="Visser J."/>
            <person name="Yu J.-H."/>
            <person name="Zhou M."/>
            <person name="Andersen M.R."/>
            <person name="Archer D.B."/>
            <person name="Baker S.E."/>
            <person name="Benoit I."/>
            <person name="Brakhage A.A."/>
            <person name="Braus G.H."/>
            <person name="Fischer R."/>
            <person name="Frisvad J.C."/>
            <person name="Goldman G.H."/>
            <person name="Houbraken J."/>
            <person name="Oakley B."/>
            <person name="Pocsi I."/>
            <person name="Scazzocchio C."/>
            <person name="Seiboth B."/>
            <person name="vanKuyk P.A."/>
            <person name="Wortman J."/>
            <person name="Dyer P.S."/>
            <person name="Grigoriev I.V."/>
        </authorList>
    </citation>
    <scope>NUCLEOTIDE SEQUENCE [LARGE SCALE GENOMIC DNA]</scope>
    <source>
        <strain evidence="2">CBS 583.65</strain>
    </source>
</reference>
<dbReference type="RefSeq" id="XP_040673675.1">
    <property type="nucleotide sequence ID" value="XM_040818532.1"/>
</dbReference>
<proteinExistence type="predicted"/>